<protein>
    <submittedName>
        <fullName evidence="2">Uncharacterized protein</fullName>
    </submittedName>
</protein>
<evidence type="ECO:0000256" key="1">
    <source>
        <dbReference type="SAM" id="Phobius"/>
    </source>
</evidence>
<evidence type="ECO:0000313" key="3">
    <source>
        <dbReference type="Proteomes" id="UP000680067"/>
    </source>
</evidence>
<sequence length="70" mass="7916">MMAESDARWSPIVWIHTAVSGICRSLTNVRFLRMERGAALVLLLGMVYLFPGLIGHDPWKQDETDIFGII</sequence>
<dbReference type="Proteomes" id="UP000680067">
    <property type="component" value="Unassembled WGS sequence"/>
</dbReference>
<proteinExistence type="predicted"/>
<evidence type="ECO:0000313" key="2">
    <source>
        <dbReference type="EMBL" id="MBR7784346.1"/>
    </source>
</evidence>
<organism evidence="2 3">
    <name type="scientific">Undibacterium luofuense</name>
    <dbReference type="NCBI Taxonomy" id="2828733"/>
    <lineage>
        <taxon>Bacteria</taxon>
        <taxon>Pseudomonadati</taxon>
        <taxon>Pseudomonadota</taxon>
        <taxon>Betaproteobacteria</taxon>
        <taxon>Burkholderiales</taxon>
        <taxon>Oxalobacteraceae</taxon>
        <taxon>Undibacterium</taxon>
    </lineage>
</organism>
<keyword evidence="1" id="KW-0472">Membrane</keyword>
<feature type="transmembrane region" description="Helical" evidence="1">
    <location>
        <begin position="37"/>
        <end position="54"/>
    </location>
</feature>
<gene>
    <name evidence="2" type="ORF">KDM89_19630</name>
</gene>
<comment type="caution">
    <text evidence="2">The sequence shown here is derived from an EMBL/GenBank/DDBJ whole genome shotgun (WGS) entry which is preliminary data.</text>
</comment>
<reference evidence="2" key="1">
    <citation type="submission" date="2021-04" db="EMBL/GenBank/DDBJ databases">
        <title>novel species isolated from subtropical streams in China.</title>
        <authorList>
            <person name="Lu H."/>
        </authorList>
    </citation>
    <scope>NUCLEOTIDE SEQUENCE</scope>
    <source>
        <strain evidence="2">LFS511W</strain>
    </source>
</reference>
<dbReference type="AlphaFoldDB" id="A0A941I7Z4"/>
<keyword evidence="1" id="KW-1133">Transmembrane helix</keyword>
<dbReference type="EMBL" id="JAGSPN010000122">
    <property type="protein sequence ID" value="MBR7784346.1"/>
    <property type="molecule type" value="Genomic_DNA"/>
</dbReference>
<name>A0A941I7Z4_9BURK</name>
<accession>A0A941I7Z4</accession>
<keyword evidence="3" id="KW-1185">Reference proteome</keyword>
<feature type="non-terminal residue" evidence="2">
    <location>
        <position position="70"/>
    </location>
</feature>
<keyword evidence="1" id="KW-0812">Transmembrane</keyword>